<proteinExistence type="predicted"/>
<dbReference type="PANTHER" id="PTHR23252:SF24">
    <property type="entry name" value="TRANSMEMBRANE PROTEIN 145"/>
    <property type="match status" value="1"/>
</dbReference>
<keyword evidence="2 7" id="KW-0812">Transmembrane</keyword>
<name>A0ABM1RUP9_LIMPO</name>
<evidence type="ECO:0000256" key="5">
    <source>
        <dbReference type="ARBA" id="ARBA00023180"/>
    </source>
</evidence>
<feature type="transmembrane region" description="Helical" evidence="7">
    <location>
        <begin position="248"/>
        <end position="265"/>
    </location>
</feature>
<feature type="domain" description="GPR180/TMEM145 transmembrane" evidence="8">
    <location>
        <begin position="145"/>
        <end position="365"/>
    </location>
</feature>
<dbReference type="RefSeq" id="XP_022235104.1">
    <property type="nucleotide sequence ID" value="XM_022379396.1"/>
</dbReference>
<evidence type="ECO:0000256" key="3">
    <source>
        <dbReference type="ARBA" id="ARBA00022989"/>
    </source>
</evidence>
<protein>
    <submittedName>
        <fullName evidence="11">Transmembrane protein 145-like</fullName>
    </submittedName>
</protein>
<dbReference type="InterPro" id="IPR053880">
    <property type="entry name" value="GPR180-like_N"/>
</dbReference>
<gene>
    <name evidence="11" type="primary">LOC106475222</name>
</gene>
<reference evidence="11" key="1">
    <citation type="submission" date="2025-08" db="UniProtKB">
        <authorList>
            <consortium name="RefSeq"/>
        </authorList>
    </citation>
    <scope>IDENTIFICATION</scope>
    <source>
        <tissue evidence="11">Muscle</tissue>
    </source>
</reference>
<organism evidence="10 11">
    <name type="scientific">Limulus polyphemus</name>
    <name type="common">Atlantic horseshoe crab</name>
    <dbReference type="NCBI Taxonomy" id="6850"/>
    <lineage>
        <taxon>Eukaryota</taxon>
        <taxon>Metazoa</taxon>
        <taxon>Ecdysozoa</taxon>
        <taxon>Arthropoda</taxon>
        <taxon>Chelicerata</taxon>
        <taxon>Merostomata</taxon>
        <taxon>Xiphosura</taxon>
        <taxon>Limulidae</taxon>
        <taxon>Limulus</taxon>
    </lineage>
</organism>
<evidence type="ECO:0000256" key="7">
    <source>
        <dbReference type="SAM" id="Phobius"/>
    </source>
</evidence>
<feature type="transmembrane region" description="Helical" evidence="7">
    <location>
        <begin position="319"/>
        <end position="337"/>
    </location>
</feature>
<keyword evidence="3 7" id="KW-1133">Transmembrane helix</keyword>
<feature type="transmembrane region" description="Helical" evidence="7">
    <location>
        <begin position="143"/>
        <end position="163"/>
    </location>
</feature>
<dbReference type="Pfam" id="PF21892">
    <property type="entry name" value="TMEM145_N"/>
    <property type="match status" value="1"/>
</dbReference>
<feature type="region of interest" description="Disordered" evidence="6">
    <location>
        <begin position="446"/>
        <end position="471"/>
    </location>
</feature>
<feature type="transmembrane region" description="Helical" evidence="7">
    <location>
        <begin position="285"/>
        <end position="307"/>
    </location>
</feature>
<sequence length="471" mass="53863">MSPMILRPCQLCCAIVSDYEVQNILLYFDSSRQWPSVYKTDKTCLEKEAVLSVSRGQVINLTSTSPGSGCEIEVSPSGESMYHCSRYRIFESVRPRWWFIAVSNCNSSKGVKLKYHFVMTNDEKNSWFKHFSADEFYILQTDITFTALYCLLILASCFEAYTLHARHLLHVTYKLYMASLIFECFGISCLCIFYGVFAHNGIGLLGFKLLGRLLEAISTMIFLLLLILISKGYTVTRGRLKPLTSAKIGVFMTVYTVVYSTLFIYEKKVFDPGEVLYVYDSPAGYGLVGMRLVGWSWFVYANIFTLIHYPEKSRFYTKLFLVYSLWFLSGPVIILISTFMVPKWMREKLINGIELFISLIAHLTFFVLTRPSAANKNFPFHVRTTQIDIMQHSTNGYVGDNNIDRFSHHPYALSIPISQRPDYNSLFGVHDRATGMELTCRPQTLTSAPTEEDTNNNSGFHVRRSLPSGQQ</sequence>
<evidence type="ECO:0000259" key="9">
    <source>
        <dbReference type="Pfam" id="PF21892"/>
    </source>
</evidence>
<feature type="compositionally biased region" description="Polar residues" evidence="6">
    <location>
        <begin position="446"/>
        <end position="459"/>
    </location>
</feature>
<keyword evidence="10" id="KW-1185">Reference proteome</keyword>
<dbReference type="PANTHER" id="PTHR23252">
    <property type="entry name" value="INTIMAL THICKNESS RECEPTOR-RELATED"/>
    <property type="match status" value="1"/>
</dbReference>
<evidence type="ECO:0000313" key="10">
    <source>
        <dbReference type="Proteomes" id="UP000694941"/>
    </source>
</evidence>
<feature type="domain" description="GPR180-like N-terminal" evidence="9">
    <location>
        <begin position="17"/>
        <end position="115"/>
    </location>
</feature>
<dbReference type="InterPro" id="IPR019336">
    <property type="entry name" value="GPR180/TMEM145_TM"/>
</dbReference>
<evidence type="ECO:0000313" key="11">
    <source>
        <dbReference type="RefSeq" id="XP_022235104.1"/>
    </source>
</evidence>
<comment type="subcellular location">
    <subcellularLocation>
        <location evidence="1">Membrane</location>
        <topology evidence="1">Multi-pass membrane protein</topology>
    </subcellularLocation>
</comment>
<evidence type="ECO:0000259" key="8">
    <source>
        <dbReference type="Pfam" id="PF10192"/>
    </source>
</evidence>
<evidence type="ECO:0000256" key="2">
    <source>
        <dbReference type="ARBA" id="ARBA00022692"/>
    </source>
</evidence>
<feature type="transmembrane region" description="Helical" evidence="7">
    <location>
        <begin position="209"/>
        <end position="228"/>
    </location>
</feature>
<dbReference type="InterPro" id="IPR047831">
    <property type="entry name" value="GPR180/TMEM145"/>
</dbReference>
<feature type="transmembrane region" description="Helical" evidence="7">
    <location>
        <begin position="175"/>
        <end position="197"/>
    </location>
</feature>
<accession>A0ABM1RUP9</accession>
<evidence type="ECO:0000256" key="1">
    <source>
        <dbReference type="ARBA" id="ARBA00004141"/>
    </source>
</evidence>
<dbReference type="Pfam" id="PF10192">
    <property type="entry name" value="GPR180-TMEM145_TM"/>
    <property type="match status" value="1"/>
</dbReference>
<keyword evidence="4 7" id="KW-0472">Membrane</keyword>
<dbReference type="GeneID" id="106475222"/>
<dbReference type="Proteomes" id="UP000694941">
    <property type="component" value="Unplaced"/>
</dbReference>
<feature type="transmembrane region" description="Helical" evidence="7">
    <location>
        <begin position="349"/>
        <end position="368"/>
    </location>
</feature>
<keyword evidence="5" id="KW-0325">Glycoprotein</keyword>
<evidence type="ECO:0000256" key="6">
    <source>
        <dbReference type="SAM" id="MobiDB-lite"/>
    </source>
</evidence>
<evidence type="ECO:0000256" key="4">
    <source>
        <dbReference type="ARBA" id="ARBA00023136"/>
    </source>
</evidence>